<evidence type="ECO:0000259" key="3">
    <source>
        <dbReference type="PROSITE" id="PS50801"/>
    </source>
</evidence>
<dbReference type="Proteomes" id="UP001556098">
    <property type="component" value="Unassembled WGS sequence"/>
</dbReference>
<name>A0ABV3RLS3_9RHOB</name>
<dbReference type="InterPro" id="IPR003658">
    <property type="entry name" value="Anti-sigma_ant"/>
</dbReference>
<evidence type="ECO:0000313" key="5">
    <source>
        <dbReference type="Proteomes" id="UP001556098"/>
    </source>
</evidence>
<dbReference type="CDD" id="cd07043">
    <property type="entry name" value="STAS_anti-anti-sigma_factors"/>
    <property type="match status" value="1"/>
</dbReference>
<dbReference type="Pfam" id="PF01740">
    <property type="entry name" value="STAS"/>
    <property type="match status" value="1"/>
</dbReference>
<accession>A0ABV3RLS3</accession>
<proteinExistence type="inferred from homology"/>
<evidence type="ECO:0000256" key="1">
    <source>
        <dbReference type="ARBA" id="ARBA00009013"/>
    </source>
</evidence>
<dbReference type="PANTHER" id="PTHR33495">
    <property type="entry name" value="ANTI-SIGMA FACTOR ANTAGONIST TM_1081-RELATED-RELATED"/>
    <property type="match status" value="1"/>
</dbReference>
<keyword evidence="5" id="KW-1185">Reference proteome</keyword>
<dbReference type="RefSeq" id="WP_367877611.1">
    <property type="nucleotide sequence ID" value="NZ_JBFNXX010000006.1"/>
</dbReference>
<feature type="domain" description="STAS" evidence="3">
    <location>
        <begin position="21"/>
        <end position="110"/>
    </location>
</feature>
<sequence>MEMSVRTEGDICIVSVGEPRIDAPAAVEFKETMRRLTQAAPPRVLLDLSEVTFIDSSGLGAIVGAMKQLAPAHSLELACLTPNVERVFRLTRLDSVFRIFASPEDALNAESA</sequence>
<comment type="similarity">
    <text evidence="1 2">Belongs to the anti-sigma-factor antagonist family.</text>
</comment>
<protein>
    <recommendedName>
        <fullName evidence="2">Anti-sigma factor antagonist</fullName>
    </recommendedName>
</protein>
<organism evidence="4 5">
    <name type="scientific">Sulfitobacter sediminis</name>
    <dbReference type="NCBI Taxonomy" id="3234186"/>
    <lineage>
        <taxon>Bacteria</taxon>
        <taxon>Pseudomonadati</taxon>
        <taxon>Pseudomonadota</taxon>
        <taxon>Alphaproteobacteria</taxon>
        <taxon>Rhodobacterales</taxon>
        <taxon>Roseobacteraceae</taxon>
        <taxon>Sulfitobacter</taxon>
    </lineage>
</organism>
<dbReference type="NCBIfam" id="TIGR00377">
    <property type="entry name" value="ant_ant_sig"/>
    <property type="match status" value="1"/>
</dbReference>
<dbReference type="PROSITE" id="PS50801">
    <property type="entry name" value="STAS"/>
    <property type="match status" value="1"/>
</dbReference>
<dbReference type="EMBL" id="JBFNXX010000006">
    <property type="protein sequence ID" value="MEW9919909.1"/>
    <property type="molecule type" value="Genomic_DNA"/>
</dbReference>
<reference evidence="4 5" key="1">
    <citation type="submission" date="2024-07" db="EMBL/GenBank/DDBJ databases">
        <title>Marimonas sp.nov., isolated from tidal-flat sediment.</title>
        <authorList>
            <person name="Jayan J.N."/>
            <person name="Lee S.S."/>
        </authorList>
    </citation>
    <scope>NUCLEOTIDE SEQUENCE [LARGE SCALE GENOMIC DNA]</scope>
    <source>
        <strain evidence="4 5">MJW-29</strain>
    </source>
</reference>
<comment type="caution">
    <text evidence="4">The sequence shown here is derived from an EMBL/GenBank/DDBJ whole genome shotgun (WGS) entry which is preliminary data.</text>
</comment>
<gene>
    <name evidence="4" type="ORF">AB2B41_09855</name>
</gene>
<evidence type="ECO:0000313" key="4">
    <source>
        <dbReference type="EMBL" id="MEW9919909.1"/>
    </source>
</evidence>
<evidence type="ECO:0000256" key="2">
    <source>
        <dbReference type="RuleBase" id="RU003749"/>
    </source>
</evidence>
<dbReference type="Gene3D" id="3.30.750.24">
    <property type="entry name" value="STAS domain"/>
    <property type="match status" value="1"/>
</dbReference>
<dbReference type="InterPro" id="IPR002645">
    <property type="entry name" value="STAS_dom"/>
</dbReference>
<dbReference type="PANTHER" id="PTHR33495:SF2">
    <property type="entry name" value="ANTI-SIGMA FACTOR ANTAGONIST TM_1081-RELATED"/>
    <property type="match status" value="1"/>
</dbReference>
<dbReference type="SUPFAM" id="SSF52091">
    <property type="entry name" value="SpoIIaa-like"/>
    <property type="match status" value="1"/>
</dbReference>
<dbReference type="InterPro" id="IPR036513">
    <property type="entry name" value="STAS_dom_sf"/>
</dbReference>